<dbReference type="SFLD" id="SFLDG01065">
    <property type="entry name" value="anaerobic_coproporphyrinogen-I"/>
    <property type="match status" value="1"/>
</dbReference>
<dbReference type="PROSITE" id="PS51918">
    <property type="entry name" value="RADICAL_SAM"/>
    <property type="match status" value="2"/>
</dbReference>
<dbReference type="GO" id="GO:0006779">
    <property type="term" value="P:porphyrin-containing compound biosynthetic process"/>
    <property type="evidence" value="ECO:0007669"/>
    <property type="project" value="TreeGrafter"/>
</dbReference>
<dbReference type="SMART" id="SM00729">
    <property type="entry name" value="Elp3"/>
    <property type="match status" value="1"/>
</dbReference>
<keyword evidence="3" id="KW-0408">Iron</keyword>
<dbReference type="SFLD" id="SFLDG01067">
    <property type="entry name" value="SPASM/twitch_domain_containing"/>
    <property type="match status" value="1"/>
</dbReference>
<protein>
    <submittedName>
        <fullName evidence="6">Oxygen-independent coproporphyrinogen III oxidase</fullName>
    </submittedName>
</protein>
<evidence type="ECO:0000256" key="4">
    <source>
        <dbReference type="ARBA" id="ARBA00023014"/>
    </source>
</evidence>
<dbReference type="GO" id="GO:0005737">
    <property type="term" value="C:cytoplasm"/>
    <property type="evidence" value="ECO:0007669"/>
    <property type="project" value="TreeGrafter"/>
</dbReference>
<keyword evidence="1" id="KW-0949">S-adenosyl-L-methionine</keyword>
<evidence type="ECO:0000256" key="2">
    <source>
        <dbReference type="ARBA" id="ARBA00022723"/>
    </source>
</evidence>
<evidence type="ECO:0000256" key="3">
    <source>
        <dbReference type="ARBA" id="ARBA00023004"/>
    </source>
</evidence>
<sequence>MNIATSHIHATLPVFRLEGESWDVLYTPPGHLAVVESAVADEIAAAWSRDALPDETTAQEVSAWLRTRAEQAAEKWRQWVASPFTPECLTLYLSNQCQLACSYCYTAPERHPAEQTSAVMQEEAALAAARLVARHCADHNKPFYLVLHGGGEPTLHWELVERLEAATRRIAHQFGIEWRGHLATNGILSAQQAQWAARHFTSIGLSCDGPPDIQNQQRPFQGGKETAPIVERTARVIRAAGGSFEVRTTITPQTVQRQLEIVKYLHEQLGAETIRFEPVYQVRGQGQTRFTPDDASAFVEGFLDAQKEAEAREVTLSFSGVRLQELHGPYCDVLRNVLHLNPDGTAAACFFSVTGQNPSEACFVIGAFDAKTGEFEVNQERIDAHRLKVLEISKQCFGCLNIYHCTRGCPEFCNGSHTFPFATFRCQGHQKLAQTWVLKAAERIIADQQEYSSRSNIMLNYLHDAPKSVDSDVILRQWEAIRTTYRIGNRRMPFPIWAERGFEHHGTEAWQQVVQYISQNPNQDPMSIYIHVPFCDRRCKFCDCYSLPLGSRNRQEKEEEYTHTLLTEMEAWSHLPLLGHRPVTTVHFGGGTPNCLRPDVFERIIHHCRRCFHITPATEWALESTSSLLSDEHLAQLKAWGFTRLHIGVQTLEEPLRHIIGRREKAEAVIEKISRSLAMGFITSVDVIYGLPGQALSGLMDTLERLHAAGMHGVSLYRLNVSSRNRKFLEQQKDFTRDAVYDYALFQAAHQFLIQAGYAKNHFTHFARAEDRNLYYNHARRDEDLLALGPTADGVFGAYHYRHPEYQPYTSGSSPEIPVLEGGLSETSLERSLHPVITALMTASLSQAMIEEFQLERLLEKWLKTAFLEKFNHAYMLTANGAWFLNDMLTELKRQ</sequence>
<keyword evidence="2" id="KW-0479">Metal-binding</keyword>
<dbReference type="GO" id="GO:0046872">
    <property type="term" value="F:metal ion binding"/>
    <property type="evidence" value="ECO:0007669"/>
    <property type="project" value="UniProtKB-KW"/>
</dbReference>
<dbReference type="InterPro" id="IPR013785">
    <property type="entry name" value="Aldolase_TIM"/>
</dbReference>
<dbReference type="GO" id="GO:0003824">
    <property type="term" value="F:catalytic activity"/>
    <property type="evidence" value="ECO:0007669"/>
    <property type="project" value="InterPro"/>
</dbReference>
<dbReference type="InterPro" id="IPR034505">
    <property type="entry name" value="Coproporphyrinogen-III_oxidase"/>
</dbReference>
<dbReference type="Proteomes" id="UP000030661">
    <property type="component" value="Unassembled WGS sequence"/>
</dbReference>
<dbReference type="Pfam" id="PF04055">
    <property type="entry name" value="Radical_SAM"/>
    <property type="match status" value="2"/>
</dbReference>
<dbReference type="EMBL" id="DF820468">
    <property type="protein sequence ID" value="GAK58912.1"/>
    <property type="molecule type" value="Genomic_DNA"/>
</dbReference>
<keyword evidence="4" id="KW-0411">Iron-sulfur</keyword>
<dbReference type="STRING" id="1499967.U27_05887"/>
<dbReference type="SUPFAM" id="SSF102114">
    <property type="entry name" value="Radical SAM enzymes"/>
    <property type="match status" value="2"/>
</dbReference>
<proteinExistence type="predicted"/>
<accession>A0A081C2V7</accession>
<gene>
    <name evidence="6" type="ORF">U27_05887</name>
</gene>
<evidence type="ECO:0000256" key="1">
    <source>
        <dbReference type="ARBA" id="ARBA00022691"/>
    </source>
</evidence>
<dbReference type="Gene3D" id="3.20.20.70">
    <property type="entry name" value="Aldolase class I"/>
    <property type="match status" value="2"/>
</dbReference>
<dbReference type="eggNOG" id="COG0641">
    <property type="taxonomic scope" value="Bacteria"/>
</dbReference>
<organism evidence="6">
    <name type="scientific">Vecturithrix granuli</name>
    <dbReference type="NCBI Taxonomy" id="1499967"/>
    <lineage>
        <taxon>Bacteria</taxon>
        <taxon>Candidatus Moduliflexota</taxon>
        <taxon>Candidatus Vecturitrichia</taxon>
        <taxon>Candidatus Vecturitrichales</taxon>
        <taxon>Candidatus Vecturitrichaceae</taxon>
        <taxon>Candidatus Vecturithrix</taxon>
    </lineage>
</organism>
<reference evidence="6" key="1">
    <citation type="journal article" date="2015" name="PeerJ">
        <title>First genomic representation of candidate bacterial phylum KSB3 points to enhanced environmental sensing as a trigger of wastewater bulking.</title>
        <authorList>
            <person name="Sekiguchi Y."/>
            <person name="Ohashi A."/>
            <person name="Parks D.H."/>
            <person name="Yamauchi T."/>
            <person name="Tyson G.W."/>
            <person name="Hugenholtz P."/>
        </authorList>
    </citation>
    <scope>NUCLEOTIDE SEQUENCE [LARGE SCALE GENOMIC DNA]</scope>
</reference>
<feature type="domain" description="Radical SAM core" evidence="5">
    <location>
        <begin position="83"/>
        <end position="312"/>
    </location>
</feature>
<dbReference type="PANTHER" id="PTHR13932:SF9">
    <property type="entry name" value="COPROPORPHYRINOGEN III OXIDASE"/>
    <property type="match status" value="1"/>
</dbReference>
<evidence type="ECO:0000259" key="5">
    <source>
        <dbReference type="PROSITE" id="PS51918"/>
    </source>
</evidence>
<keyword evidence="7" id="KW-1185">Reference proteome</keyword>
<dbReference type="PANTHER" id="PTHR13932">
    <property type="entry name" value="COPROPORPHYRINIGEN III OXIDASE"/>
    <property type="match status" value="1"/>
</dbReference>
<dbReference type="CDD" id="cd01335">
    <property type="entry name" value="Radical_SAM"/>
    <property type="match status" value="2"/>
</dbReference>
<evidence type="ECO:0000313" key="7">
    <source>
        <dbReference type="Proteomes" id="UP000030661"/>
    </source>
</evidence>
<name>A0A081C2V7_VECG1</name>
<dbReference type="InterPro" id="IPR006638">
    <property type="entry name" value="Elp3/MiaA/NifB-like_rSAM"/>
</dbReference>
<feature type="domain" description="Radical SAM core" evidence="5">
    <location>
        <begin position="520"/>
        <end position="759"/>
    </location>
</feature>
<dbReference type="HOGENOM" id="CLU_323069_0_0_0"/>
<dbReference type="eggNOG" id="COG0635">
    <property type="taxonomic scope" value="Bacteria"/>
</dbReference>
<dbReference type="SFLD" id="SFLDS00029">
    <property type="entry name" value="Radical_SAM"/>
    <property type="match status" value="2"/>
</dbReference>
<dbReference type="InterPro" id="IPR007197">
    <property type="entry name" value="rSAM"/>
</dbReference>
<evidence type="ECO:0000313" key="6">
    <source>
        <dbReference type="EMBL" id="GAK58912.1"/>
    </source>
</evidence>
<dbReference type="GO" id="GO:0051539">
    <property type="term" value="F:4 iron, 4 sulfur cluster binding"/>
    <property type="evidence" value="ECO:0007669"/>
    <property type="project" value="TreeGrafter"/>
</dbReference>
<dbReference type="AlphaFoldDB" id="A0A081C2V7"/>
<dbReference type="InterPro" id="IPR058240">
    <property type="entry name" value="rSAM_sf"/>
</dbReference>